<evidence type="ECO:0000256" key="1">
    <source>
        <dbReference type="SAM" id="SignalP"/>
    </source>
</evidence>
<comment type="caution">
    <text evidence="3">The sequence shown here is derived from an EMBL/GenBank/DDBJ whole genome shotgun (WGS) entry which is preliminary data.</text>
</comment>
<keyword evidence="1" id="KW-0732">Signal</keyword>
<protein>
    <submittedName>
        <fullName evidence="3">RICIN domain-containing protein</fullName>
    </submittedName>
</protein>
<organism evidence="3 4">
    <name type="scientific">Streptomyces pakalii</name>
    <dbReference type="NCBI Taxonomy" id="3036494"/>
    <lineage>
        <taxon>Bacteria</taxon>
        <taxon>Bacillati</taxon>
        <taxon>Actinomycetota</taxon>
        <taxon>Actinomycetes</taxon>
        <taxon>Kitasatosporales</taxon>
        <taxon>Streptomycetaceae</taxon>
        <taxon>Streptomyces</taxon>
    </lineage>
</organism>
<dbReference type="PROSITE" id="PS50231">
    <property type="entry name" value="RICIN_B_LECTIN"/>
    <property type="match status" value="1"/>
</dbReference>
<feature type="domain" description="Ricin B lectin" evidence="2">
    <location>
        <begin position="79"/>
        <end position="148"/>
    </location>
</feature>
<dbReference type="InterPro" id="IPR000772">
    <property type="entry name" value="Ricin_B_lectin"/>
</dbReference>
<dbReference type="EMBL" id="JARWAF010000024">
    <property type="protein sequence ID" value="MDJ1645432.1"/>
    <property type="molecule type" value="Genomic_DNA"/>
</dbReference>
<dbReference type="SUPFAM" id="SSF50370">
    <property type="entry name" value="Ricin B-like lectins"/>
    <property type="match status" value="1"/>
</dbReference>
<dbReference type="Pfam" id="PF14200">
    <property type="entry name" value="RicinB_lectin_2"/>
    <property type="match status" value="1"/>
</dbReference>
<feature type="chain" id="PRO_5046115804" evidence="1">
    <location>
        <begin position="22"/>
        <end position="166"/>
    </location>
</feature>
<accession>A0ABT7DHY9</accession>
<dbReference type="Proteomes" id="UP001237194">
    <property type="component" value="Unassembled WGS sequence"/>
</dbReference>
<feature type="signal peptide" evidence="1">
    <location>
        <begin position="1"/>
        <end position="21"/>
    </location>
</feature>
<proteinExistence type="predicted"/>
<sequence length="166" mass="18300">MRLHFIPRAALALMGATGLLAGGSAASSAQQLPQESPTAAVSAPADTRPIQTFANMATGSCLDDSYEFGLRGFGCNGGPWQQWRVRVWSEDATRQLENVATKECLYDDGVTLDTRRCDSSRQQSWFAHKNGDRVVFENQATGECLDDSEYGLRTIVCSHNTHQKWR</sequence>
<evidence type="ECO:0000259" key="2">
    <source>
        <dbReference type="Pfam" id="PF14200"/>
    </source>
</evidence>
<dbReference type="RefSeq" id="WP_283901450.1">
    <property type="nucleotide sequence ID" value="NZ_JARWAF010000024.1"/>
</dbReference>
<gene>
    <name evidence="3" type="ORF">P5W92_34255</name>
</gene>
<evidence type="ECO:0000313" key="4">
    <source>
        <dbReference type="Proteomes" id="UP001237194"/>
    </source>
</evidence>
<name>A0ABT7DHY9_9ACTN</name>
<reference evidence="3 4" key="1">
    <citation type="submission" date="2023-04" db="EMBL/GenBank/DDBJ databases">
        <title>A novel species of the genus Streptomyces: Streptomyces pakalii sp. nov. isolated from a Mexican soil jungle.</title>
        <authorList>
            <person name="Chavez-Hernandez M.A."/>
            <person name="Ortiz-Alvarez J."/>
            <person name="Villa-Tanaca L."/>
            <person name="Hernandez-Rodriguez C."/>
        </authorList>
    </citation>
    <scope>NUCLEOTIDE SEQUENCE [LARGE SCALE GENOMIC DNA]</scope>
    <source>
        <strain evidence="3 4">ENCB-J15</strain>
    </source>
</reference>
<keyword evidence="4" id="KW-1185">Reference proteome</keyword>
<dbReference type="Gene3D" id="2.80.10.50">
    <property type="match status" value="1"/>
</dbReference>
<dbReference type="InterPro" id="IPR035992">
    <property type="entry name" value="Ricin_B-like_lectins"/>
</dbReference>
<dbReference type="CDD" id="cd23415">
    <property type="entry name" value="beta-trefoil_Ricin_AH"/>
    <property type="match status" value="1"/>
</dbReference>
<evidence type="ECO:0000313" key="3">
    <source>
        <dbReference type="EMBL" id="MDJ1645432.1"/>
    </source>
</evidence>